<evidence type="ECO:0000313" key="2">
    <source>
        <dbReference type="Proteomes" id="UP000831701"/>
    </source>
</evidence>
<evidence type="ECO:0000313" key="1">
    <source>
        <dbReference type="EMBL" id="KAI3363525.1"/>
    </source>
</evidence>
<organism evidence="1 2">
    <name type="scientific">Scortum barcoo</name>
    <name type="common">barcoo grunter</name>
    <dbReference type="NCBI Taxonomy" id="214431"/>
    <lineage>
        <taxon>Eukaryota</taxon>
        <taxon>Metazoa</taxon>
        <taxon>Chordata</taxon>
        <taxon>Craniata</taxon>
        <taxon>Vertebrata</taxon>
        <taxon>Euteleostomi</taxon>
        <taxon>Actinopterygii</taxon>
        <taxon>Neopterygii</taxon>
        <taxon>Teleostei</taxon>
        <taxon>Neoteleostei</taxon>
        <taxon>Acanthomorphata</taxon>
        <taxon>Eupercaria</taxon>
        <taxon>Centrarchiformes</taxon>
        <taxon>Terapontoidei</taxon>
        <taxon>Terapontidae</taxon>
        <taxon>Scortum</taxon>
    </lineage>
</organism>
<feature type="non-terminal residue" evidence="1">
    <location>
        <position position="119"/>
    </location>
</feature>
<sequence>MSTSPVGLLSGQTAGYFVSGTQHAAAGAPGPPGGGGPPPPPPPHLQQGAPGFGGLTSSGSPQALLSDSLRNSSIPAFSPGVSAGFPGVLSHQKRSLSVSVSSSRLCVSAALRGVSLGEF</sequence>
<comment type="caution">
    <text evidence="1">The sequence shown here is derived from an EMBL/GenBank/DDBJ whole genome shotgun (WGS) entry which is preliminary data.</text>
</comment>
<accession>A0ACB8W7A8</accession>
<keyword evidence="2" id="KW-1185">Reference proteome</keyword>
<name>A0ACB8W7A8_9TELE</name>
<dbReference type="Proteomes" id="UP000831701">
    <property type="component" value="Chromosome 14"/>
</dbReference>
<dbReference type="EMBL" id="CM041544">
    <property type="protein sequence ID" value="KAI3363525.1"/>
    <property type="molecule type" value="Genomic_DNA"/>
</dbReference>
<gene>
    <name evidence="1" type="ORF">L3Q82_012123</name>
</gene>
<reference evidence="1" key="1">
    <citation type="submission" date="2022-04" db="EMBL/GenBank/DDBJ databases">
        <title>Jade perch genome.</title>
        <authorList>
            <person name="Chao B."/>
        </authorList>
    </citation>
    <scope>NUCLEOTIDE SEQUENCE</scope>
    <source>
        <strain evidence="1">CB-2022</strain>
    </source>
</reference>
<proteinExistence type="predicted"/>
<protein>
    <submittedName>
        <fullName evidence="1">Uncharacterized protein</fullName>
    </submittedName>
</protein>